<dbReference type="AlphaFoldDB" id="A0A0G0YXH0"/>
<sequence>VIIGAGVAGLSAGMYSARLGLKTLVLGSSYGSDMPVGGTITTTNIVENYPGFIKITGAELAERIKKHACRASIKIGYICTPTRKNNSFT</sequence>
<protein>
    <submittedName>
        <fullName evidence="3">Thioredoxin-disulfide reductase</fullName>
    </submittedName>
</protein>
<accession>A0A0G0YXH0</accession>
<evidence type="ECO:0000313" key="4">
    <source>
        <dbReference type="Proteomes" id="UP000034163"/>
    </source>
</evidence>
<name>A0A0G0YXH0_UNCKA</name>
<proteinExistence type="predicted"/>
<feature type="non-terminal residue" evidence="3">
    <location>
        <position position="1"/>
    </location>
</feature>
<dbReference type="Proteomes" id="UP000034163">
    <property type="component" value="Unassembled WGS sequence"/>
</dbReference>
<dbReference type="PRINTS" id="PR00469">
    <property type="entry name" value="PNDRDTASEII"/>
</dbReference>
<dbReference type="PANTHER" id="PTHR48105">
    <property type="entry name" value="THIOREDOXIN REDUCTASE 1-RELATED-RELATED"/>
    <property type="match status" value="1"/>
</dbReference>
<dbReference type="InterPro" id="IPR036188">
    <property type="entry name" value="FAD/NAD-bd_sf"/>
</dbReference>
<evidence type="ECO:0000256" key="2">
    <source>
        <dbReference type="ARBA" id="ARBA00023002"/>
    </source>
</evidence>
<gene>
    <name evidence="3" type="ORF">UU72_C0048G0001</name>
</gene>
<dbReference type="SUPFAM" id="SSF51905">
    <property type="entry name" value="FAD/NAD(P)-binding domain"/>
    <property type="match status" value="1"/>
</dbReference>
<organism evidence="3 4">
    <name type="scientific">candidate division WWE3 bacterium GW2011_GWB1_41_6</name>
    <dbReference type="NCBI Taxonomy" id="1619112"/>
    <lineage>
        <taxon>Bacteria</taxon>
        <taxon>Katanobacteria</taxon>
    </lineage>
</organism>
<dbReference type="GO" id="GO:0016491">
    <property type="term" value="F:oxidoreductase activity"/>
    <property type="evidence" value="ECO:0007669"/>
    <property type="project" value="UniProtKB-KW"/>
</dbReference>
<keyword evidence="2" id="KW-0560">Oxidoreductase</keyword>
<dbReference type="EMBL" id="LCBS01000048">
    <property type="protein sequence ID" value="KKS14396.1"/>
    <property type="molecule type" value="Genomic_DNA"/>
</dbReference>
<dbReference type="InterPro" id="IPR050097">
    <property type="entry name" value="Ferredoxin-NADP_redctase_2"/>
</dbReference>
<evidence type="ECO:0000313" key="3">
    <source>
        <dbReference type="EMBL" id="KKS14396.1"/>
    </source>
</evidence>
<comment type="caution">
    <text evidence="3">The sequence shown here is derived from an EMBL/GenBank/DDBJ whole genome shotgun (WGS) entry which is preliminary data.</text>
</comment>
<keyword evidence="1" id="KW-0285">Flavoprotein</keyword>
<dbReference type="Gene3D" id="3.50.50.60">
    <property type="entry name" value="FAD/NAD(P)-binding domain"/>
    <property type="match status" value="1"/>
</dbReference>
<evidence type="ECO:0000256" key="1">
    <source>
        <dbReference type="ARBA" id="ARBA00022630"/>
    </source>
</evidence>
<reference evidence="3 4" key="1">
    <citation type="journal article" date="2015" name="Nature">
        <title>rRNA introns, odd ribosomes, and small enigmatic genomes across a large radiation of phyla.</title>
        <authorList>
            <person name="Brown C.T."/>
            <person name="Hug L.A."/>
            <person name="Thomas B.C."/>
            <person name="Sharon I."/>
            <person name="Castelle C.J."/>
            <person name="Singh A."/>
            <person name="Wilkins M.J."/>
            <person name="Williams K.H."/>
            <person name="Banfield J.F."/>
        </authorList>
    </citation>
    <scope>NUCLEOTIDE SEQUENCE [LARGE SCALE GENOMIC DNA]</scope>
</reference>